<protein>
    <recommendedName>
        <fullName evidence="3">HEAT repeat domain-containing protein</fullName>
    </recommendedName>
</protein>
<dbReference type="EMBL" id="JBHSKD010000011">
    <property type="protein sequence ID" value="MFC5177410.1"/>
    <property type="molecule type" value="Genomic_DNA"/>
</dbReference>
<dbReference type="Proteomes" id="UP001596087">
    <property type="component" value="Unassembled WGS sequence"/>
</dbReference>
<accession>A0ABW0BJF0</accession>
<keyword evidence="2" id="KW-1185">Reference proteome</keyword>
<name>A0ABW0BJF0_9ACTN</name>
<evidence type="ECO:0000313" key="2">
    <source>
        <dbReference type="Proteomes" id="UP001596087"/>
    </source>
</evidence>
<organism evidence="1 2">
    <name type="scientific">Nocardioides taihuensis</name>
    <dbReference type="NCBI Taxonomy" id="1835606"/>
    <lineage>
        <taxon>Bacteria</taxon>
        <taxon>Bacillati</taxon>
        <taxon>Actinomycetota</taxon>
        <taxon>Actinomycetes</taxon>
        <taxon>Propionibacteriales</taxon>
        <taxon>Nocardioidaceae</taxon>
        <taxon>Nocardioides</taxon>
    </lineage>
</organism>
<reference evidence="2" key="1">
    <citation type="journal article" date="2019" name="Int. J. Syst. Evol. Microbiol.">
        <title>The Global Catalogue of Microorganisms (GCM) 10K type strain sequencing project: providing services to taxonomists for standard genome sequencing and annotation.</title>
        <authorList>
            <consortium name="The Broad Institute Genomics Platform"/>
            <consortium name="The Broad Institute Genome Sequencing Center for Infectious Disease"/>
            <person name="Wu L."/>
            <person name="Ma J."/>
        </authorList>
    </citation>
    <scope>NUCLEOTIDE SEQUENCE [LARGE SCALE GENOMIC DNA]</scope>
    <source>
        <strain evidence="2">DFY41</strain>
    </source>
</reference>
<comment type="caution">
    <text evidence="1">The sequence shown here is derived from an EMBL/GenBank/DDBJ whole genome shotgun (WGS) entry which is preliminary data.</text>
</comment>
<proteinExistence type="predicted"/>
<dbReference type="RefSeq" id="WP_378590411.1">
    <property type="nucleotide sequence ID" value="NZ_JBHSKD010000011.1"/>
</dbReference>
<gene>
    <name evidence="1" type="ORF">ACFPGP_12055</name>
</gene>
<evidence type="ECO:0000313" key="1">
    <source>
        <dbReference type="EMBL" id="MFC5177410.1"/>
    </source>
</evidence>
<sequence>MLLGASPYGDAVAHACQELTGASNHFLAARAWTVLMRVGHGGERSELAERALTEDRPALRGRALVNLGLDPEPVSRDEARAIVAGLEAECEDVPVRHGAMFALGMSGAEELDGLLHHRCDAVRRGSRWWLDTGPAIHDRPPAPAPRG</sequence>
<evidence type="ECO:0008006" key="3">
    <source>
        <dbReference type="Google" id="ProtNLM"/>
    </source>
</evidence>